<dbReference type="Proteomes" id="UP000663881">
    <property type="component" value="Unassembled WGS sequence"/>
</dbReference>
<feature type="compositionally biased region" description="Polar residues" evidence="1">
    <location>
        <begin position="45"/>
        <end position="57"/>
    </location>
</feature>
<feature type="compositionally biased region" description="Low complexity" evidence="1">
    <location>
        <begin position="30"/>
        <end position="44"/>
    </location>
</feature>
<gene>
    <name evidence="2" type="ORF">OKA104_LOCUS52186</name>
</gene>
<organism evidence="2 3">
    <name type="scientific">Adineta steineri</name>
    <dbReference type="NCBI Taxonomy" id="433720"/>
    <lineage>
        <taxon>Eukaryota</taxon>
        <taxon>Metazoa</taxon>
        <taxon>Spiralia</taxon>
        <taxon>Gnathifera</taxon>
        <taxon>Rotifera</taxon>
        <taxon>Eurotatoria</taxon>
        <taxon>Bdelloidea</taxon>
        <taxon>Adinetida</taxon>
        <taxon>Adinetidae</taxon>
        <taxon>Adineta</taxon>
    </lineage>
</organism>
<feature type="region of interest" description="Disordered" evidence="1">
    <location>
        <begin position="81"/>
        <end position="102"/>
    </location>
</feature>
<sequence>ELKNVETNTEPIATKRDTSTSYDSSIRLVTSSSQTIDSSSPSTSMNFQTKAAQTPNKTLRDQSIETNNRGLFVCDLSSLLKGSQDDSQSSSTSSSLTTKRKT</sequence>
<evidence type="ECO:0000256" key="1">
    <source>
        <dbReference type="SAM" id="MobiDB-lite"/>
    </source>
</evidence>
<comment type="caution">
    <text evidence="2">The sequence shown here is derived from an EMBL/GenBank/DDBJ whole genome shotgun (WGS) entry which is preliminary data.</text>
</comment>
<feature type="non-terminal residue" evidence="2">
    <location>
        <position position="1"/>
    </location>
</feature>
<feature type="region of interest" description="Disordered" evidence="1">
    <location>
        <begin position="1"/>
        <end position="58"/>
    </location>
</feature>
<feature type="compositionally biased region" description="Polar residues" evidence="1">
    <location>
        <begin position="19"/>
        <end position="29"/>
    </location>
</feature>
<protein>
    <submittedName>
        <fullName evidence="2">Uncharacterized protein</fullName>
    </submittedName>
</protein>
<reference evidence="2" key="1">
    <citation type="submission" date="2021-02" db="EMBL/GenBank/DDBJ databases">
        <authorList>
            <person name="Nowell W R."/>
        </authorList>
    </citation>
    <scope>NUCLEOTIDE SEQUENCE</scope>
</reference>
<evidence type="ECO:0000313" key="3">
    <source>
        <dbReference type="Proteomes" id="UP000663881"/>
    </source>
</evidence>
<feature type="compositionally biased region" description="Polar residues" evidence="1">
    <location>
        <begin position="1"/>
        <end position="11"/>
    </location>
</feature>
<evidence type="ECO:0000313" key="2">
    <source>
        <dbReference type="EMBL" id="CAF4415191.1"/>
    </source>
</evidence>
<dbReference type="AlphaFoldDB" id="A0A820Q845"/>
<dbReference type="EMBL" id="CAJOAY010029814">
    <property type="protein sequence ID" value="CAF4415191.1"/>
    <property type="molecule type" value="Genomic_DNA"/>
</dbReference>
<proteinExistence type="predicted"/>
<accession>A0A820Q845</accession>
<name>A0A820Q845_9BILA</name>